<name>A0A316Z5F3_9BASI</name>
<dbReference type="PANTHER" id="PTHR43899:SF13">
    <property type="entry name" value="RH59310P"/>
    <property type="match status" value="1"/>
</dbReference>
<feature type="region of interest" description="Disordered" evidence="3">
    <location>
        <begin position="286"/>
        <end position="361"/>
    </location>
</feature>
<evidence type="ECO:0000313" key="4">
    <source>
        <dbReference type="EMBL" id="PWN96781.1"/>
    </source>
</evidence>
<proteinExistence type="inferred from homology"/>
<dbReference type="Proteomes" id="UP000245946">
    <property type="component" value="Unassembled WGS sequence"/>
</dbReference>
<dbReference type="InterPro" id="IPR036291">
    <property type="entry name" value="NAD(P)-bd_dom_sf"/>
</dbReference>
<keyword evidence="2" id="KW-0560">Oxidoreductase</keyword>
<organism evidence="4 5">
    <name type="scientific">Tilletiopsis washingtonensis</name>
    <dbReference type="NCBI Taxonomy" id="58919"/>
    <lineage>
        <taxon>Eukaryota</taxon>
        <taxon>Fungi</taxon>
        <taxon>Dikarya</taxon>
        <taxon>Basidiomycota</taxon>
        <taxon>Ustilaginomycotina</taxon>
        <taxon>Exobasidiomycetes</taxon>
        <taxon>Entylomatales</taxon>
        <taxon>Entylomatales incertae sedis</taxon>
        <taxon>Tilletiopsis</taxon>
    </lineage>
</organism>
<dbReference type="PRINTS" id="PR00081">
    <property type="entry name" value="GDHRDH"/>
</dbReference>
<evidence type="ECO:0000256" key="1">
    <source>
        <dbReference type="ARBA" id="ARBA00006484"/>
    </source>
</evidence>
<dbReference type="STRING" id="58919.A0A316Z5F3"/>
<evidence type="ECO:0000256" key="2">
    <source>
        <dbReference type="ARBA" id="ARBA00023002"/>
    </source>
</evidence>
<dbReference type="Pfam" id="PF00106">
    <property type="entry name" value="adh_short"/>
    <property type="match status" value="1"/>
</dbReference>
<reference evidence="4 5" key="1">
    <citation type="journal article" date="2018" name="Mol. Biol. Evol.">
        <title>Broad Genomic Sampling Reveals a Smut Pathogenic Ancestry of the Fungal Clade Ustilaginomycotina.</title>
        <authorList>
            <person name="Kijpornyongpan T."/>
            <person name="Mondo S.J."/>
            <person name="Barry K."/>
            <person name="Sandor L."/>
            <person name="Lee J."/>
            <person name="Lipzen A."/>
            <person name="Pangilinan J."/>
            <person name="LaButti K."/>
            <person name="Hainaut M."/>
            <person name="Henrissat B."/>
            <person name="Grigoriev I.V."/>
            <person name="Spatafora J.W."/>
            <person name="Aime M.C."/>
        </authorList>
    </citation>
    <scope>NUCLEOTIDE SEQUENCE [LARGE SCALE GENOMIC DNA]</scope>
    <source>
        <strain evidence="4 5">MCA 4186</strain>
    </source>
</reference>
<dbReference type="GO" id="GO:0016491">
    <property type="term" value="F:oxidoreductase activity"/>
    <property type="evidence" value="ECO:0007669"/>
    <property type="project" value="UniProtKB-KW"/>
</dbReference>
<sequence>MSTRIVPDMSSSPALARYRAGPAPFALVTGATAGMGEAWAHALAAHGFNLLLHGRSPAKLAAVRDAVLASFPTRDVRLCVLDACALPPDARELEGGVAPLNLRIVVNNVGGSGGHFESVLEMPSQQLVDEITCNAVFPTLVAKVTLPKLRTGGPGLMLNISSIGGIWPSPYISVYSASKAFNRLFSMSLHGEELAEGTDVDVVCLAPGAVVNGRAMQGDGSAMTPLSSTWVVNAIAAISPRPWRQRPKPFIVPHPAHRYSVAFLRLLPNTLANSIFRSQMVALRDESRGVGKASRMSGGGNKSRTPTALGPKATQAEQQQVSTAAPAPALQNGPPAGAAGTQDTAAAPVQPRAATNEVMAG</sequence>
<dbReference type="SUPFAM" id="SSF51735">
    <property type="entry name" value="NAD(P)-binding Rossmann-fold domains"/>
    <property type="match status" value="1"/>
</dbReference>
<dbReference type="EMBL" id="KZ819298">
    <property type="protein sequence ID" value="PWN96781.1"/>
    <property type="molecule type" value="Genomic_DNA"/>
</dbReference>
<dbReference type="RefSeq" id="XP_025597060.1">
    <property type="nucleotide sequence ID" value="XM_025742929.1"/>
</dbReference>
<dbReference type="InterPro" id="IPR051019">
    <property type="entry name" value="VLCFA-Steroid_DH"/>
</dbReference>
<dbReference type="OrthoDB" id="47007at2759"/>
<dbReference type="AlphaFoldDB" id="A0A316Z5F3"/>
<evidence type="ECO:0000256" key="3">
    <source>
        <dbReference type="SAM" id="MobiDB-lite"/>
    </source>
</evidence>
<dbReference type="GO" id="GO:0005783">
    <property type="term" value="C:endoplasmic reticulum"/>
    <property type="evidence" value="ECO:0007669"/>
    <property type="project" value="TreeGrafter"/>
</dbReference>
<gene>
    <name evidence="4" type="ORF">FA09DRAFT_331230</name>
</gene>
<comment type="similarity">
    <text evidence="1">Belongs to the short-chain dehydrogenases/reductases (SDR) family.</text>
</comment>
<accession>A0A316Z5F3</accession>
<dbReference type="GeneID" id="37270473"/>
<dbReference type="Gene3D" id="3.40.50.720">
    <property type="entry name" value="NAD(P)-binding Rossmann-like Domain"/>
    <property type="match status" value="1"/>
</dbReference>
<dbReference type="InterPro" id="IPR002347">
    <property type="entry name" value="SDR_fam"/>
</dbReference>
<protein>
    <submittedName>
        <fullName evidence="4">NAD(P)-binding protein</fullName>
    </submittedName>
</protein>
<feature type="compositionally biased region" description="Low complexity" evidence="3">
    <location>
        <begin position="333"/>
        <end position="348"/>
    </location>
</feature>
<dbReference type="PANTHER" id="PTHR43899">
    <property type="entry name" value="RH59310P"/>
    <property type="match status" value="1"/>
</dbReference>
<evidence type="ECO:0000313" key="5">
    <source>
        <dbReference type="Proteomes" id="UP000245946"/>
    </source>
</evidence>
<keyword evidence="5" id="KW-1185">Reference proteome</keyword>